<dbReference type="Pfam" id="PF05050">
    <property type="entry name" value="Methyltransf_21"/>
    <property type="match status" value="1"/>
</dbReference>
<dbReference type="InterPro" id="IPR052514">
    <property type="entry name" value="SAM-dependent_MTase"/>
</dbReference>
<evidence type="ECO:0000313" key="2">
    <source>
        <dbReference type="EMBL" id="QEH34350.1"/>
    </source>
</evidence>
<dbReference type="GO" id="GO:0032259">
    <property type="term" value="P:methylation"/>
    <property type="evidence" value="ECO:0007669"/>
    <property type="project" value="UniProtKB-KW"/>
</dbReference>
<organism evidence="2 3">
    <name type="scientific">Aquisphaera giovannonii</name>
    <dbReference type="NCBI Taxonomy" id="406548"/>
    <lineage>
        <taxon>Bacteria</taxon>
        <taxon>Pseudomonadati</taxon>
        <taxon>Planctomycetota</taxon>
        <taxon>Planctomycetia</taxon>
        <taxon>Isosphaerales</taxon>
        <taxon>Isosphaeraceae</taxon>
        <taxon>Aquisphaera</taxon>
    </lineage>
</organism>
<dbReference type="NCBIfam" id="TIGR01444">
    <property type="entry name" value="fkbM_fam"/>
    <property type="match status" value="1"/>
</dbReference>
<dbReference type="RefSeq" id="WP_148594284.1">
    <property type="nucleotide sequence ID" value="NZ_CP042997.1"/>
</dbReference>
<keyword evidence="3" id="KW-1185">Reference proteome</keyword>
<feature type="domain" description="Methyltransferase FkbM" evidence="1">
    <location>
        <begin position="103"/>
        <end position="250"/>
    </location>
</feature>
<name>A0A5B9W317_9BACT</name>
<protein>
    <submittedName>
        <fullName evidence="2">31-O-demethyl-FK506 methyltransferase FkbM</fullName>
        <ecNumber evidence="2">2.1.1.-</ecNumber>
    </submittedName>
</protein>
<proteinExistence type="predicted"/>
<dbReference type="Gene3D" id="3.40.50.150">
    <property type="entry name" value="Vaccinia Virus protein VP39"/>
    <property type="match status" value="1"/>
</dbReference>
<dbReference type="EC" id="2.1.1.-" evidence="2"/>
<dbReference type="EMBL" id="CP042997">
    <property type="protein sequence ID" value="QEH34350.1"/>
    <property type="molecule type" value="Genomic_DNA"/>
</dbReference>
<dbReference type="KEGG" id="agv:OJF2_28870"/>
<dbReference type="PANTHER" id="PTHR34203">
    <property type="entry name" value="METHYLTRANSFERASE, FKBM FAMILY PROTEIN"/>
    <property type="match status" value="1"/>
</dbReference>
<dbReference type="GO" id="GO:0008168">
    <property type="term" value="F:methyltransferase activity"/>
    <property type="evidence" value="ECO:0007669"/>
    <property type="project" value="UniProtKB-KW"/>
</dbReference>
<reference evidence="2 3" key="1">
    <citation type="submission" date="2019-08" db="EMBL/GenBank/DDBJ databases">
        <title>Deep-cultivation of Planctomycetes and their phenomic and genomic characterization uncovers novel biology.</title>
        <authorList>
            <person name="Wiegand S."/>
            <person name="Jogler M."/>
            <person name="Boedeker C."/>
            <person name="Pinto D."/>
            <person name="Vollmers J."/>
            <person name="Rivas-Marin E."/>
            <person name="Kohn T."/>
            <person name="Peeters S.H."/>
            <person name="Heuer A."/>
            <person name="Rast P."/>
            <person name="Oberbeckmann S."/>
            <person name="Bunk B."/>
            <person name="Jeske O."/>
            <person name="Meyerdierks A."/>
            <person name="Storesund J.E."/>
            <person name="Kallscheuer N."/>
            <person name="Luecker S."/>
            <person name="Lage O.M."/>
            <person name="Pohl T."/>
            <person name="Merkel B.J."/>
            <person name="Hornburger P."/>
            <person name="Mueller R.-W."/>
            <person name="Bruemmer F."/>
            <person name="Labrenz M."/>
            <person name="Spormann A.M."/>
            <person name="Op den Camp H."/>
            <person name="Overmann J."/>
            <person name="Amann R."/>
            <person name="Jetten M.S.M."/>
            <person name="Mascher T."/>
            <person name="Medema M.H."/>
            <person name="Devos D.P."/>
            <person name="Kaster A.-K."/>
            <person name="Ovreas L."/>
            <person name="Rohde M."/>
            <person name="Galperin M.Y."/>
            <person name="Jogler C."/>
        </authorList>
    </citation>
    <scope>NUCLEOTIDE SEQUENCE [LARGE SCALE GENOMIC DNA]</scope>
    <source>
        <strain evidence="2 3">OJF2</strain>
    </source>
</reference>
<keyword evidence="2" id="KW-0808">Transferase</keyword>
<evidence type="ECO:0000259" key="1">
    <source>
        <dbReference type="Pfam" id="PF05050"/>
    </source>
</evidence>
<dbReference type="PANTHER" id="PTHR34203:SF15">
    <property type="entry name" value="SLL1173 PROTEIN"/>
    <property type="match status" value="1"/>
</dbReference>
<dbReference type="AlphaFoldDB" id="A0A5B9W317"/>
<gene>
    <name evidence="2" type="primary">fkbM_2</name>
    <name evidence="2" type="ORF">OJF2_28870</name>
</gene>
<dbReference type="InterPro" id="IPR006342">
    <property type="entry name" value="FkbM_mtfrase"/>
</dbReference>
<dbReference type="SUPFAM" id="SSF53335">
    <property type="entry name" value="S-adenosyl-L-methionine-dependent methyltransferases"/>
    <property type="match status" value="1"/>
</dbReference>
<evidence type="ECO:0000313" key="3">
    <source>
        <dbReference type="Proteomes" id="UP000324233"/>
    </source>
</evidence>
<dbReference type="InterPro" id="IPR029063">
    <property type="entry name" value="SAM-dependent_MTases_sf"/>
</dbReference>
<sequence>MLKPLLVKLMYNRWFGIPAAVASYAAGAVPTSRKISVLCNFVPPRVRVDVPKRIADGRSFTMYGAGALDQVSRVMWWYGWDGYEKPMPDLFAALSLDSRCVLDIGSYSGFFSLIAATCSPAAHVYAFEPFPPPRAWLERNVAVNGLGGRIHIIPDAVSDQSGEATFYVPKSKTGLMETASSLNARHSPEHVDSIKVRVVTLDDFLDDQHCGPIDLMKIDVETFEDRVLRGGARSIRASRPFIFLEILTSADTGPLEAVRDDLGYVSGQLLPGGIEWQDRISASPHHYDHIFCPAEKVGRIEEVAASLGYRSTPARVGKSA</sequence>
<dbReference type="Proteomes" id="UP000324233">
    <property type="component" value="Chromosome"/>
</dbReference>
<dbReference type="OrthoDB" id="276857at2"/>
<keyword evidence="2" id="KW-0489">Methyltransferase</keyword>
<accession>A0A5B9W317</accession>